<comment type="similarity">
    <text evidence="3 14">Belongs to the class I-like SAM-binding methyltransferase superfamily. RsmB/NOP family.</text>
</comment>
<dbReference type="PANTHER" id="PTHR22807:SF61">
    <property type="entry name" value="NOL1_NOP2_SUN FAMILY PROTEIN _ ANTITERMINATION NUSB DOMAIN-CONTAINING PROTEIN"/>
    <property type="match status" value="1"/>
</dbReference>
<dbReference type="GO" id="GO:0005829">
    <property type="term" value="C:cytosol"/>
    <property type="evidence" value="ECO:0007669"/>
    <property type="project" value="TreeGrafter"/>
</dbReference>
<dbReference type="PRINTS" id="PR02008">
    <property type="entry name" value="RCMTFAMILY"/>
</dbReference>
<keyword evidence="7 14" id="KW-0489">Methyltransferase</keyword>
<feature type="binding site" evidence="14">
    <location>
        <position position="277"/>
    </location>
    <ligand>
        <name>S-adenosyl-L-methionine</name>
        <dbReference type="ChEBI" id="CHEBI:59789"/>
    </ligand>
</feature>
<evidence type="ECO:0000256" key="6">
    <source>
        <dbReference type="ARBA" id="ARBA00022552"/>
    </source>
</evidence>
<proteinExistence type="inferred from homology"/>
<evidence type="ECO:0000313" key="16">
    <source>
        <dbReference type="EMBL" id="KFN50817.1"/>
    </source>
</evidence>
<evidence type="ECO:0000256" key="1">
    <source>
        <dbReference type="ARBA" id="ARBA00002724"/>
    </source>
</evidence>
<dbReference type="GO" id="GO:0003723">
    <property type="term" value="F:RNA binding"/>
    <property type="evidence" value="ECO:0007669"/>
    <property type="project" value="UniProtKB-UniRule"/>
</dbReference>
<dbReference type="Proteomes" id="UP000029392">
    <property type="component" value="Unassembled WGS sequence"/>
</dbReference>
<evidence type="ECO:0000256" key="4">
    <source>
        <dbReference type="ARBA" id="ARBA00012140"/>
    </source>
</evidence>
<feature type="active site" description="Nucleophile" evidence="14">
    <location>
        <position position="378"/>
    </location>
</feature>
<dbReference type="GO" id="GO:0009383">
    <property type="term" value="F:rRNA (cytosine-C5-)-methyltransferase activity"/>
    <property type="evidence" value="ECO:0007669"/>
    <property type="project" value="TreeGrafter"/>
</dbReference>
<dbReference type="FunFam" id="3.40.50.150:FF:000022">
    <property type="entry name" value="Ribosomal RNA small subunit methyltransferase B"/>
    <property type="match status" value="1"/>
</dbReference>
<dbReference type="GO" id="GO:0070475">
    <property type="term" value="P:rRNA base methylation"/>
    <property type="evidence" value="ECO:0007669"/>
    <property type="project" value="TreeGrafter"/>
</dbReference>
<keyword evidence="6" id="KW-0698">rRNA processing</keyword>
<comment type="caution">
    <text evidence="16">The sequence shown here is derived from an EMBL/GenBank/DDBJ whole genome shotgun (WGS) entry which is preliminary data.</text>
</comment>
<dbReference type="InterPro" id="IPR049560">
    <property type="entry name" value="MeTrfase_RsmB-F_NOP2_cat"/>
</dbReference>
<dbReference type="Gene3D" id="3.30.70.1170">
    <property type="entry name" value="Sun protein, domain 3"/>
    <property type="match status" value="1"/>
</dbReference>
<dbReference type="InterPro" id="IPR054728">
    <property type="entry name" value="RsmB-like_ferredoxin"/>
</dbReference>
<dbReference type="InterPro" id="IPR023267">
    <property type="entry name" value="RCMT"/>
</dbReference>
<dbReference type="EC" id="2.1.1.176" evidence="4"/>
<evidence type="ECO:0000256" key="2">
    <source>
        <dbReference type="ARBA" id="ARBA00004496"/>
    </source>
</evidence>
<organism evidence="16 17">
    <name type="scientific">Arenimonas malthae CC-JY-1</name>
    <dbReference type="NCBI Taxonomy" id="1384054"/>
    <lineage>
        <taxon>Bacteria</taxon>
        <taxon>Pseudomonadati</taxon>
        <taxon>Pseudomonadota</taxon>
        <taxon>Gammaproteobacteria</taxon>
        <taxon>Lysobacterales</taxon>
        <taxon>Lysobacteraceae</taxon>
        <taxon>Arenimonas</taxon>
    </lineage>
</organism>
<dbReference type="GO" id="GO:0006355">
    <property type="term" value="P:regulation of DNA-templated transcription"/>
    <property type="evidence" value="ECO:0007669"/>
    <property type="project" value="InterPro"/>
</dbReference>
<protein>
    <recommendedName>
        <fullName evidence="4">16S rRNA (cytosine(967)-C(5))-methyltransferase</fullName>
        <ecNumber evidence="4">2.1.1.176</ecNumber>
    </recommendedName>
    <alternativeName>
        <fullName evidence="11">16S rRNA m5C967 methyltransferase</fullName>
    </alternativeName>
    <alternativeName>
        <fullName evidence="12">rRNA (cytosine-C(5)-)-methyltransferase RsmB</fullName>
    </alternativeName>
</protein>
<evidence type="ECO:0000256" key="3">
    <source>
        <dbReference type="ARBA" id="ARBA00007494"/>
    </source>
</evidence>
<keyword evidence="5" id="KW-0963">Cytoplasm</keyword>
<keyword evidence="10 14" id="KW-0694">RNA-binding</keyword>
<dbReference type="PROSITE" id="PS51686">
    <property type="entry name" value="SAM_MT_RSMB_NOP"/>
    <property type="match status" value="1"/>
</dbReference>
<feature type="binding site" evidence="14">
    <location>
        <begin position="254"/>
        <end position="260"/>
    </location>
    <ligand>
        <name>S-adenosyl-L-methionine</name>
        <dbReference type="ChEBI" id="CHEBI:59789"/>
    </ligand>
</feature>
<keyword evidence="8 14" id="KW-0808">Transferase</keyword>
<dbReference type="Pfam" id="PF01189">
    <property type="entry name" value="Methyltr_RsmB-F"/>
    <property type="match status" value="1"/>
</dbReference>
<evidence type="ECO:0000256" key="10">
    <source>
        <dbReference type="ARBA" id="ARBA00022884"/>
    </source>
</evidence>
<dbReference type="STRING" id="1384054.N790_04980"/>
<evidence type="ECO:0000256" key="13">
    <source>
        <dbReference type="ARBA" id="ARBA00047283"/>
    </source>
</evidence>
<comment type="function">
    <text evidence="1">Specifically methylates the cytosine at position 967 (m5C967) of 16S rRNA.</text>
</comment>
<evidence type="ECO:0000256" key="9">
    <source>
        <dbReference type="ARBA" id="ARBA00022691"/>
    </source>
</evidence>
<evidence type="ECO:0000256" key="7">
    <source>
        <dbReference type="ARBA" id="ARBA00022603"/>
    </source>
</evidence>
<gene>
    <name evidence="16" type="ORF">N790_04980</name>
</gene>
<dbReference type="InterPro" id="IPR018314">
    <property type="entry name" value="RsmB/NOL1/NOP2-like_CS"/>
</dbReference>
<evidence type="ECO:0000313" key="17">
    <source>
        <dbReference type="Proteomes" id="UP000029392"/>
    </source>
</evidence>
<feature type="binding site" evidence="14">
    <location>
        <position position="306"/>
    </location>
    <ligand>
        <name>S-adenosyl-L-methionine</name>
        <dbReference type="ChEBI" id="CHEBI:59789"/>
    </ligand>
</feature>
<dbReference type="SUPFAM" id="SSF48013">
    <property type="entry name" value="NusB-like"/>
    <property type="match status" value="1"/>
</dbReference>
<dbReference type="OrthoDB" id="9810297at2"/>
<reference evidence="16 17" key="1">
    <citation type="submission" date="2013-09" db="EMBL/GenBank/DDBJ databases">
        <title>Genome sequencing of Arenimonas malthae.</title>
        <authorList>
            <person name="Chen F."/>
            <person name="Wang G."/>
        </authorList>
    </citation>
    <scope>NUCLEOTIDE SEQUENCE [LARGE SCALE GENOMIC DNA]</scope>
    <source>
        <strain evidence="16 17">CC-JY-1</strain>
    </source>
</reference>
<dbReference type="Gene3D" id="1.10.287.730">
    <property type="entry name" value="Helix hairpin bin"/>
    <property type="match status" value="1"/>
</dbReference>
<dbReference type="NCBIfam" id="NF008149">
    <property type="entry name" value="PRK10901.1"/>
    <property type="match status" value="1"/>
</dbReference>
<dbReference type="PATRIC" id="fig|1384054.3.peg.876"/>
<comment type="subcellular location">
    <subcellularLocation>
        <location evidence="2">Cytoplasm</location>
    </subcellularLocation>
</comment>
<evidence type="ECO:0000256" key="12">
    <source>
        <dbReference type="ARBA" id="ARBA00031088"/>
    </source>
</evidence>
<dbReference type="InterPro" id="IPR006027">
    <property type="entry name" value="NusB_RsmB_TIM44"/>
</dbReference>
<evidence type="ECO:0000256" key="8">
    <source>
        <dbReference type="ARBA" id="ARBA00022679"/>
    </source>
</evidence>
<dbReference type="AlphaFoldDB" id="A0A091BGY7"/>
<dbReference type="NCBIfam" id="TIGR00563">
    <property type="entry name" value="rsmB"/>
    <property type="match status" value="1"/>
</dbReference>
<dbReference type="InterPro" id="IPR029063">
    <property type="entry name" value="SAM-dependent_MTases_sf"/>
</dbReference>
<dbReference type="Gene3D" id="3.40.50.150">
    <property type="entry name" value="Vaccinia Virus protein VP39"/>
    <property type="match status" value="1"/>
</dbReference>
<dbReference type="Gene3D" id="1.10.940.10">
    <property type="entry name" value="NusB-like"/>
    <property type="match status" value="1"/>
</dbReference>
<sequence>MSAVAGSALRARAARVLVAVLDEGRSLKAMLAQAMPNVPDPRDRALLEAICFDALRHRRRYEFALSKWLIKPLPPRDGAIHALLLAGLAQLKGLGLPPHAAVGASAEAARELGRPALVGLVNALLRRASREPLPESDDPAVASSHPDWLVAALRADWPGQAEAVLAANNVPAPLWLRANPRHGDAARLAAMLRGAGMEAVLPDTVPGAVVLPTPVPVERLPGWADGAMSVQDGAAQLAVQALELQPGERVLDACAAPGGKAAQVAERLGDGELLALDVDARRLEKVRQWLSRLKLDTPNVAVRVADAATPGAWWDGRPFDAILLDAPCSATGIIRRQPDIKWHRRAADIPALVATQARLLDALWPLLRPGGRLLYATCSVLRDENERQAMAFLARHADAEPVELPARFGHFSGPGRQRLPGEEGMDGFFYALLRKAGA</sequence>
<keyword evidence="9 14" id="KW-0949">S-adenosyl-L-methionine</keyword>
<evidence type="ECO:0000256" key="5">
    <source>
        <dbReference type="ARBA" id="ARBA00022490"/>
    </source>
</evidence>
<dbReference type="eggNOG" id="COG0144">
    <property type="taxonomic scope" value="Bacteria"/>
</dbReference>
<dbReference type="InterPro" id="IPR035926">
    <property type="entry name" value="NusB-like_sf"/>
</dbReference>
<accession>A0A091BGY7</accession>
<evidence type="ECO:0000256" key="11">
    <source>
        <dbReference type="ARBA" id="ARBA00030399"/>
    </source>
</evidence>
<dbReference type="CDD" id="cd02440">
    <property type="entry name" value="AdoMet_MTases"/>
    <property type="match status" value="1"/>
</dbReference>
<keyword evidence="17" id="KW-1185">Reference proteome</keyword>
<evidence type="ECO:0000256" key="14">
    <source>
        <dbReference type="PROSITE-ProRule" id="PRU01023"/>
    </source>
</evidence>
<name>A0A091BGY7_9GAMM</name>
<dbReference type="EMBL" id="AVCH01000084">
    <property type="protein sequence ID" value="KFN50817.1"/>
    <property type="molecule type" value="Genomic_DNA"/>
</dbReference>
<dbReference type="InterPro" id="IPR004573">
    <property type="entry name" value="rRNA_ssu_MeTfrase_B"/>
</dbReference>
<feature type="domain" description="SAM-dependent MTase RsmB/NOP-type" evidence="15">
    <location>
        <begin position="164"/>
        <end position="436"/>
    </location>
</feature>
<dbReference type="PANTHER" id="PTHR22807">
    <property type="entry name" value="NOP2 YEAST -RELATED NOL1/NOP2/FMU SUN DOMAIN-CONTAINING"/>
    <property type="match status" value="1"/>
</dbReference>
<feature type="binding site" evidence="14">
    <location>
        <position position="325"/>
    </location>
    <ligand>
        <name>S-adenosyl-L-methionine</name>
        <dbReference type="ChEBI" id="CHEBI:59789"/>
    </ligand>
</feature>
<dbReference type="SUPFAM" id="SSF53335">
    <property type="entry name" value="S-adenosyl-L-methionine-dependent methyltransferases"/>
    <property type="match status" value="1"/>
</dbReference>
<dbReference type="PROSITE" id="PS01153">
    <property type="entry name" value="NOL1_NOP2_SUN"/>
    <property type="match status" value="1"/>
</dbReference>
<dbReference type="Pfam" id="PF01029">
    <property type="entry name" value="NusB"/>
    <property type="match status" value="1"/>
</dbReference>
<comment type="catalytic activity">
    <reaction evidence="13">
        <text>cytidine(967) in 16S rRNA + S-adenosyl-L-methionine = 5-methylcytidine(967) in 16S rRNA + S-adenosyl-L-homocysteine + H(+)</text>
        <dbReference type="Rhea" id="RHEA:42748"/>
        <dbReference type="Rhea" id="RHEA-COMP:10219"/>
        <dbReference type="Rhea" id="RHEA-COMP:10220"/>
        <dbReference type="ChEBI" id="CHEBI:15378"/>
        <dbReference type="ChEBI" id="CHEBI:57856"/>
        <dbReference type="ChEBI" id="CHEBI:59789"/>
        <dbReference type="ChEBI" id="CHEBI:74483"/>
        <dbReference type="ChEBI" id="CHEBI:82748"/>
        <dbReference type="EC" id="2.1.1.176"/>
    </reaction>
</comment>
<evidence type="ECO:0000259" key="15">
    <source>
        <dbReference type="PROSITE" id="PS51686"/>
    </source>
</evidence>
<dbReference type="RefSeq" id="WP_043801418.1">
    <property type="nucleotide sequence ID" value="NZ_AVCH01000084.1"/>
</dbReference>
<dbReference type="Pfam" id="PF22458">
    <property type="entry name" value="RsmF-B_ferredox"/>
    <property type="match status" value="1"/>
</dbReference>
<dbReference type="InterPro" id="IPR001678">
    <property type="entry name" value="MeTrfase_RsmB-F_NOP2_dom"/>
</dbReference>